<dbReference type="AlphaFoldDB" id="A0A8C1YSC8"/>
<dbReference type="Gene3D" id="1.10.275.10">
    <property type="entry name" value="Fumarase/aspartase (N-terminal domain)"/>
    <property type="match status" value="1"/>
</dbReference>
<dbReference type="GO" id="GO:0006106">
    <property type="term" value="P:fumarate metabolic process"/>
    <property type="evidence" value="ECO:0007669"/>
    <property type="project" value="InterPro"/>
</dbReference>
<dbReference type="GO" id="GO:0006099">
    <property type="term" value="P:tricarboxylic acid cycle"/>
    <property type="evidence" value="ECO:0007669"/>
    <property type="project" value="TreeGrafter"/>
</dbReference>
<dbReference type="GO" id="GO:0006108">
    <property type="term" value="P:malate metabolic process"/>
    <property type="evidence" value="ECO:0007669"/>
    <property type="project" value="TreeGrafter"/>
</dbReference>
<dbReference type="Ensembl" id="ENSCCRT00015027911.1">
    <property type="protein sequence ID" value="ENSCCRP00015026962.1"/>
    <property type="gene ID" value="ENSCCRG00015011389.1"/>
</dbReference>
<dbReference type="Proteomes" id="UP000694700">
    <property type="component" value="Unplaced"/>
</dbReference>
<accession>A0A8C1YSC8</accession>
<organism evidence="2 3">
    <name type="scientific">Cyprinus carpio</name>
    <name type="common">Common carp</name>
    <dbReference type="NCBI Taxonomy" id="7962"/>
    <lineage>
        <taxon>Eukaryota</taxon>
        <taxon>Metazoa</taxon>
        <taxon>Chordata</taxon>
        <taxon>Craniata</taxon>
        <taxon>Vertebrata</taxon>
        <taxon>Euteleostomi</taxon>
        <taxon>Actinopterygii</taxon>
        <taxon>Neopterygii</taxon>
        <taxon>Teleostei</taxon>
        <taxon>Ostariophysi</taxon>
        <taxon>Cypriniformes</taxon>
        <taxon>Cyprinidae</taxon>
        <taxon>Cyprininae</taxon>
        <taxon>Cyprinus</taxon>
    </lineage>
</organism>
<dbReference type="PANTHER" id="PTHR11444">
    <property type="entry name" value="ASPARTATEAMMONIA/ARGININOSUCCINATE/ADENYLOSUCCINATE LYASE"/>
    <property type="match status" value="1"/>
</dbReference>
<dbReference type="Pfam" id="PF00206">
    <property type="entry name" value="Lyase_1"/>
    <property type="match status" value="1"/>
</dbReference>
<dbReference type="SUPFAM" id="SSF48557">
    <property type="entry name" value="L-aspartase-like"/>
    <property type="match status" value="1"/>
</dbReference>
<name>A0A8C1YSC8_CYPCA</name>
<sequence length="121" mass="13351">TCSSSARLCRTFGPLRDPSPSGTSAQRWGSFLWFQASSESFRIERDTFGELRVPSDKYYGAQTVRSTMNFKIGGATERMPIQVIKAFGILKKAAAEVNKDYGLDPKIADAIIKAADELSCY</sequence>
<dbReference type="InterPro" id="IPR005677">
    <property type="entry name" value="Fum_hydII"/>
</dbReference>
<dbReference type="GO" id="GO:0005739">
    <property type="term" value="C:mitochondrion"/>
    <property type="evidence" value="ECO:0007669"/>
    <property type="project" value="TreeGrafter"/>
</dbReference>
<reference evidence="2" key="1">
    <citation type="submission" date="2025-08" db="UniProtKB">
        <authorList>
            <consortium name="Ensembl"/>
        </authorList>
    </citation>
    <scope>IDENTIFICATION</scope>
</reference>
<dbReference type="PANTHER" id="PTHR11444:SF1">
    <property type="entry name" value="FUMARATE HYDRATASE, MITOCHONDRIAL"/>
    <property type="match status" value="1"/>
</dbReference>
<evidence type="ECO:0000313" key="2">
    <source>
        <dbReference type="Ensembl" id="ENSCCRP00015026962.1"/>
    </source>
</evidence>
<feature type="domain" description="Fumarate lyase N-terminal" evidence="1">
    <location>
        <begin position="49"/>
        <end position="118"/>
    </location>
</feature>
<dbReference type="InterPro" id="IPR024083">
    <property type="entry name" value="Fumarase/histidase_N"/>
</dbReference>
<dbReference type="GO" id="GO:0004333">
    <property type="term" value="F:fumarate hydratase activity"/>
    <property type="evidence" value="ECO:0007669"/>
    <property type="project" value="InterPro"/>
</dbReference>
<evidence type="ECO:0000313" key="3">
    <source>
        <dbReference type="Proteomes" id="UP000694700"/>
    </source>
</evidence>
<proteinExistence type="predicted"/>
<protein>
    <recommendedName>
        <fullName evidence="1">Fumarate lyase N-terminal domain-containing protein</fullName>
    </recommendedName>
</protein>
<dbReference type="InterPro" id="IPR022761">
    <property type="entry name" value="Fumarate_lyase_N"/>
</dbReference>
<dbReference type="InterPro" id="IPR008948">
    <property type="entry name" value="L-Aspartase-like"/>
</dbReference>
<evidence type="ECO:0000259" key="1">
    <source>
        <dbReference type="Pfam" id="PF00206"/>
    </source>
</evidence>